<dbReference type="EMBL" id="AZBU02000003">
    <property type="protein sequence ID" value="TKR87550.1"/>
    <property type="molecule type" value="Genomic_DNA"/>
</dbReference>
<keyword evidence="2" id="KW-1185">Reference proteome</keyword>
<dbReference type="Proteomes" id="UP000298663">
    <property type="component" value="Unassembled WGS sequence"/>
</dbReference>
<evidence type="ECO:0000313" key="2">
    <source>
        <dbReference type="Proteomes" id="UP000298663"/>
    </source>
</evidence>
<evidence type="ECO:0000313" key="1">
    <source>
        <dbReference type="EMBL" id="TKR87550.1"/>
    </source>
</evidence>
<reference evidence="1 2" key="1">
    <citation type="journal article" date="2015" name="Genome Biol.">
        <title>Comparative genomics of Steinernema reveals deeply conserved gene regulatory networks.</title>
        <authorList>
            <person name="Dillman A.R."/>
            <person name="Macchietto M."/>
            <person name="Porter C.F."/>
            <person name="Rogers A."/>
            <person name="Williams B."/>
            <person name="Antoshechkin I."/>
            <person name="Lee M.M."/>
            <person name="Goodwin Z."/>
            <person name="Lu X."/>
            <person name="Lewis E.E."/>
            <person name="Goodrich-Blair H."/>
            <person name="Stock S.P."/>
            <person name="Adams B.J."/>
            <person name="Sternberg P.W."/>
            <person name="Mortazavi A."/>
        </authorList>
    </citation>
    <scope>NUCLEOTIDE SEQUENCE [LARGE SCALE GENOMIC DNA]</scope>
    <source>
        <strain evidence="1 2">ALL</strain>
    </source>
</reference>
<sequence length="69" mass="8075">MQGYLLELIAKILRSYSFLLCEQFQEVSGKTPKILVFVFQFFNPCLDTSEYRKVNLLSLAFGTWDMLDD</sequence>
<protein>
    <submittedName>
        <fullName evidence="1">Uncharacterized protein</fullName>
    </submittedName>
</protein>
<dbReference type="AlphaFoldDB" id="A0A4U5NW74"/>
<gene>
    <name evidence="1" type="ORF">L596_011927</name>
</gene>
<accession>A0A4U5NW74</accession>
<comment type="caution">
    <text evidence="1">The sequence shown here is derived from an EMBL/GenBank/DDBJ whole genome shotgun (WGS) entry which is preliminary data.</text>
</comment>
<proteinExistence type="predicted"/>
<name>A0A4U5NW74_STECR</name>
<organism evidence="1 2">
    <name type="scientific">Steinernema carpocapsae</name>
    <name type="common">Entomopathogenic nematode</name>
    <dbReference type="NCBI Taxonomy" id="34508"/>
    <lineage>
        <taxon>Eukaryota</taxon>
        <taxon>Metazoa</taxon>
        <taxon>Ecdysozoa</taxon>
        <taxon>Nematoda</taxon>
        <taxon>Chromadorea</taxon>
        <taxon>Rhabditida</taxon>
        <taxon>Tylenchina</taxon>
        <taxon>Panagrolaimomorpha</taxon>
        <taxon>Strongyloidoidea</taxon>
        <taxon>Steinernematidae</taxon>
        <taxon>Steinernema</taxon>
    </lineage>
</organism>
<reference evidence="1 2" key="2">
    <citation type="journal article" date="2019" name="G3 (Bethesda)">
        <title>Hybrid Assembly of the Genome of the Entomopathogenic Nematode Steinernema carpocapsae Identifies the X-Chromosome.</title>
        <authorList>
            <person name="Serra L."/>
            <person name="Macchietto M."/>
            <person name="Macias-Munoz A."/>
            <person name="McGill C.J."/>
            <person name="Rodriguez I.M."/>
            <person name="Rodriguez B."/>
            <person name="Murad R."/>
            <person name="Mortazavi A."/>
        </authorList>
    </citation>
    <scope>NUCLEOTIDE SEQUENCE [LARGE SCALE GENOMIC DNA]</scope>
    <source>
        <strain evidence="1 2">ALL</strain>
    </source>
</reference>